<dbReference type="EMBL" id="AP022595">
    <property type="protein sequence ID" value="BBY59095.1"/>
    <property type="molecule type" value="Genomic_DNA"/>
</dbReference>
<dbReference type="Gene3D" id="1.20.144.10">
    <property type="entry name" value="Phosphatidic acid phosphatase type 2/haloperoxidase"/>
    <property type="match status" value="1"/>
</dbReference>
<protein>
    <recommendedName>
        <fullName evidence="4">Phosphoesterase</fullName>
    </recommendedName>
</protein>
<dbReference type="KEGG" id="msar:MSAR_22310"/>
<dbReference type="AlphaFoldDB" id="A0A7I7SSR0"/>
<feature type="transmembrane region" description="Helical" evidence="1">
    <location>
        <begin position="125"/>
        <end position="146"/>
    </location>
</feature>
<evidence type="ECO:0000313" key="3">
    <source>
        <dbReference type="Proteomes" id="UP000466445"/>
    </source>
</evidence>
<keyword evidence="1" id="KW-0472">Membrane</keyword>
<proteinExistence type="predicted"/>
<dbReference type="Proteomes" id="UP000466445">
    <property type="component" value="Chromosome"/>
</dbReference>
<name>A0A7I7SSR0_9MYCO</name>
<gene>
    <name evidence="2" type="ORF">MSAR_22310</name>
</gene>
<keyword evidence="1" id="KW-1133">Transmembrane helix</keyword>
<feature type="transmembrane region" description="Helical" evidence="1">
    <location>
        <begin position="100"/>
        <end position="120"/>
    </location>
</feature>
<evidence type="ECO:0000256" key="1">
    <source>
        <dbReference type="SAM" id="Phobius"/>
    </source>
</evidence>
<keyword evidence="1" id="KW-0812">Transmembrane</keyword>
<reference evidence="2 3" key="1">
    <citation type="journal article" date="2019" name="Emerg. Microbes Infect.">
        <title>Comprehensive subspecies identification of 175 nontuberculous mycobacteria species based on 7547 genomic profiles.</title>
        <authorList>
            <person name="Matsumoto Y."/>
            <person name="Kinjo T."/>
            <person name="Motooka D."/>
            <person name="Nabeya D."/>
            <person name="Jung N."/>
            <person name="Uechi K."/>
            <person name="Horii T."/>
            <person name="Iida T."/>
            <person name="Fujita J."/>
            <person name="Nakamura S."/>
        </authorList>
    </citation>
    <scope>NUCLEOTIDE SEQUENCE [LARGE SCALE GENOMIC DNA]</scope>
    <source>
        <strain evidence="2 3">JCM 30395</strain>
    </source>
</reference>
<feature type="transmembrane region" description="Helical" evidence="1">
    <location>
        <begin position="38"/>
        <end position="61"/>
    </location>
</feature>
<dbReference type="InterPro" id="IPR036938">
    <property type="entry name" value="PAP2/HPO_sf"/>
</dbReference>
<keyword evidence="3" id="KW-1185">Reference proteome</keyword>
<evidence type="ECO:0000313" key="2">
    <source>
        <dbReference type="EMBL" id="BBY59095.1"/>
    </source>
</evidence>
<feature type="transmembrane region" description="Helical" evidence="1">
    <location>
        <begin position="68"/>
        <end position="88"/>
    </location>
</feature>
<sequence>MVRWWPPIGLAALALLGWAVGAGTTPIDDWFQRAHGSVLGWLLFFTDQRTIAVILLGALALAGYRRRWLLTAVIVATPVVAVWLSRVFKVWFGREKGGALAYPSGHTTLMVVAVGMAILVAGARLWLVVVASVWTLLGMLGQAATYHYFTDVVGGLLLGSALVCLAAVLRSPSRHFRFASR</sequence>
<dbReference type="SUPFAM" id="SSF48317">
    <property type="entry name" value="Acid phosphatase/Vanadium-dependent haloperoxidase"/>
    <property type="match status" value="1"/>
</dbReference>
<accession>A0A7I7SSR0</accession>
<feature type="transmembrane region" description="Helical" evidence="1">
    <location>
        <begin position="152"/>
        <end position="171"/>
    </location>
</feature>
<organism evidence="2 3">
    <name type="scientific">Mycolicibacterium sarraceniae</name>
    <dbReference type="NCBI Taxonomy" id="1534348"/>
    <lineage>
        <taxon>Bacteria</taxon>
        <taxon>Bacillati</taxon>
        <taxon>Actinomycetota</taxon>
        <taxon>Actinomycetes</taxon>
        <taxon>Mycobacteriales</taxon>
        <taxon>Mycobacteriaceae</taxon>
        <taxon>Mycolicibacterium</taxon>
    </lineage>
</organism>
<evidence type="ECO:0008006" key="4">
    <source>
        <dbReference type="Google" id="ProtNLM"/>
    </source>
</evidence>